<reference evidence="2 3" key="1">
    <citation type="submission" date="2020-09" db="EMBL/GenBank/DDBJ databases">
        <title>De no assembly of potato wild relative species, Solanum commersonii.</title>
        <authorList>
            <person name="Cho K."/>
        </authorList>
    </citation>
    <scope>NUCLEOTIDE SEQUENCE [LARGE SCALE GENOMIC DNA]</scope>
    <source>
        <strain evidence="2">LZ3.2</strain>
        <tissue evidence="2">Leaf</tissue>
    </source>
</reference>
<feature type="transmembrane region" description="Helical" evidence="1">
    <location>
        <begin position="116"/>
        <end position="135"/>
    </location>
</feature>
<gene>
    <name evidence="2" type="ORF">H5410_005986</name>
</gene>
<evidence type="ECO:0000256" key="1">
    <source>
        <dbReference type="SAM" id="Phobius"/>
    </source>
</evidence>
<evidence type="ECO:0000313" key="2">
    <source>
        <dbReference type="EMBL" id="KAG5620768.1"/>
    </source>
</evidence>
<keyword evidence="3" id="KW-1185">Reference proteome</keyword>
<comment type="caution">
    <text evidence="2">The sequence shown here is derived from an EMBL/GenBank/DDBJ whole genome shotgun (WGS) entry which is preliminary data.</text>
</comment>
<keyword evidence="1" id="KW-0812">Transmembrane</keyword>
<protein>
    <submittedName>
        <fullName evidence="2">Uncharacterized protein</fullName>
    </submittedName>
</protein>
<name>A0A9J6A8L9_SOLCO</name>
<organism evidence="2 3">
    <name type="scientific">Solanum commersonii</name>
    <name type="common">Commerson's wild potato</name>
    <name type="synonym">Commerson's nightshade</name>
    <dbReference type="NCBI Taxonomy" id="4109"/>
    <lineage>
        <taxon>Eukaryota</taxon>
        <taxon>Viridiplantae</taxon>
        <taxon>Streptophyta</taxon>
        <taxon>Embryophyta</taxon>
        <taxon>Tracheophyta</taxon>
        <taxon>Spermatophyta</taxon>
        <taxon>Magnoliopsida</taxon>
        <taxon>eudicotyledons</taxon>
        <taxon>Gunneridae</taxon>
        <taxon>Pentapetalae</taxon>
        <taxon>asterids</taxon>
        <taxon>lamiids</taxon>
        <taxon>Solanales</taxon>
        <taxon>Solanaceae</taxon>
        <taxon>Solanoideae</taxon>
        <taxon>Solaneae</taxon>
        <taxon>Solanum</taxon>
    </lineage>
</organism>
<evidence type="ECO:0000313" key="3">
    <source>
        <dbReference type="Proteomes" id="UP000824120"/>
    </source>
</evidence>
<dbReference type="InterPro" id="IPR011990">
    <property type="entry name" value="TPR-like_helical_dom_sf"/>
</dbReference>
<dbReference type="EMBL" id="JACXVP010000002">
    <property type="protein sequence ID" value="KAG5620768.1"/>
    <property type="molecule type" value="Genomic_DNA"/>
</dbReference>
<dbReference type="OrthoDB" id="1304415at2759"/>
<sequence>MNTSTQEVSREKGQVSTDLKEFYEDWISNVAKMAEWLKNFSDQHFPSSILEKISDMEYQIHQCIQALESIPQEKRQSTYEISMFEYLKGRFYNAIPNVYKEEAEHHLMNAISERRITYLNLCFISFLLLILSIGLD</sequence>
<dbReference type="Gene3D" id="1.25.40.10">
    <property type="entry name" value="Tetratricopeptide repeat domain"/>
    <property type="match status" value="1"/>
</dbReference>
<dbReference type="AlphaFoldDB" id="A0A9J6A8L9"/>
<accession>A0A9J6A8L9</accession>
<keyword evidence="1" id="KW-1133">Transmembrane helix</keyword>
<keyword evidence="1" id="KW-0472">Membrane</keyword>
<dbReference type="Proteomes" id="UP000824120">
    <property type="component" value="Chromosome 2"/>
</dbReference>
<proteinExistence type="predicted"/>